<accession>A0A388KU89</accession>
<dbReference type="Proteomes" id="UP000265515">
    <property type="component" value="Unassembled WGS sequence"/>
</dbReference>
<feature type="compositionally biased region" description="Polar residues" evidence="1">
    <location>
        <begin position="108"/>
        <end position="121"/>
    </location>
</feature>
<feature type="region of interest" description="Disordered" evidence="1">
    <location>
        <begin position="145"/>
        <end position="165"/>
    </location>
</feature>
<gene>
    <name evidence="2" type="ORF">CBR_g16964</name>
</gene>
<feature type="region of interest" description="Disordered" evidence="1">
    <location>
        <begin position="100"/>
        <end position="123"/>
    </location>
</feature>
<keyword evidence="3" id="KW-1185">Reference proteome</keyword>
<evidence type="ECO:0000313" key="3">
    <source>
        <dbReference type="Proteomes" id="UP000265515"/>
    </source>
</evidence>
<feature type="region of interest" description="Disordered" evidence="1">
    <location>
        <begin position="285"/>
        <end position="305"/>
    </location>
</feature>
<organism evidence="2 3">
    <name type="scientific">Chara braunii</name>
    <name type="common">Braun's stonewort</name>
    <dbReference type="NCBI Taxonomy" id="69332"/>
    <lineage>
        <taxon>Eukaryota</taxon>
        <taxon>Viridiplantae</taxon>
        <taxon>Streptophyta</taxon>
        <taxon>Charophyceae</taxon>
        <taxon>Charales</taxon>
        <taxon>Characeae</taxon>
        <taxon>Chara</taxon>
    </lineage>
</organism>
<evidence type="ECO:0000313" key="2">
    <source>
        <dbReference type="EMBL" id="GBG73621.1"/>
    </source>
</evidence>
<feature type="compositionally biased region" description="Basic and acidic residues" evidence="1">
    <location>
        <begin position="285"/>
        <end position="297"/>
    </location>
</feature>
<dbReference type="EMBL" id="BFEA01000187">
    <property type="protein sequence ID" value="GBG73621.1"/>
    <property type="molecule type" value="Genomic_DNA"/>
</dbReference>
<dbReference type="AlphaFoldDB" id="A0A388KU89"/>
<proteinExistence type="predicted"/>
<evidence type="ECO:0000256" key="1">
    <source>
        <dbReference type="SAM" id="MobiDB-lite"/>
    </source>
</evidence>
<feature type="compositionally biased region" description="Basic and acidic residues" evidence="1">
    <location>
        <begin position="1"/>
        <end position="13"/>
    </location>
</feature>
<protein>
    <submittedName>
        <fullName evidence="2">Uncharacterized protein</fullName>
    </submittedName>
</protein>
<comment type="caution">
    <text evidence="2">The sequence shown here is derived from an EMBL/GenBank/DDBJ whole genome shotgun (WGS) entry which is preliminary data.</text>
</comment>
<name>A0A388KU89_CHABU</name>
<reference evidence="2 3" key="1">
    <citation type="journal article" date="2018" name="Cell">
        <title>The Chara Genome: Secondary Complexity and Implications for Plant Terrestrialization.</title>
        <authorList>
            <person name="Nishiyama T."/>
            <person name="Sakayama H."/>
            <person name="Vries J.D."/>
            <person name="Buschmann H."/>
            <person name="Saint-Marcoux D."/>
            <person name="Ullrich K.K."/>
            <person name="Haas F.B."/>
            <person name="Vanderstraeten L."/>
            <person name="Becker D."/>
            <person name="Lang D."/>
            <person name="Vosolsobe S."/>
            <person name="Rombauts S."/>
            <person name="Wilhelmsson P.K.I."/>
            <person name="Janitza P."/>
            <person name="Kern R."/>
            <person name="Heyl A."/>
            <person name="Rumpler F."/>
            <person name="Villalobos L.I.A.C."/>
            <person name="Clay J.M."/>
            <person name="Skokan R."/>
            <person name="Toyoda A."/>
            <person name="Suzuki Y."/>
            <person name="Kagoshima H."/>
            <person name="Schijlen E."/>
            <person name="Tajeshwar N."/>
            <person name="Catarino B."/>
            <person name="Hetherington A.J."/>
            <person name="Saltykova A."/>
            <person name="Bonnot C."/>
            <person name="Breuninger H."/>
            <person name="Symeonidi A."/>
            <person name="Radhakrishnan G.V."/>
            <person name="Van Nieuwerburgh F."/>
            <person name="Deforce D."/>
            <person name="Chang C."/>
            <person name="Karol K.G."/>
            <person name="Hedrich R."/>
            <person name="Ulvskov P."/>
            <person name="Glockner G."/>
            <person name="Delwiche C.F."/>
            <person name="Petrasek J."/>
            <person name="Van de Peer Y."/>
            <person name="Friml J."/>
            <person name="Beilby M."/>
            <person name="Dolan L."/>
            <person name="Kohara Y."/>
            <person name="Sugano S."/>
            <person name="Fujiyama A."/>
            <person name="Delaux P.-M."/>
            <person name="Quint M."/>
            <person name="TheiBen G."/>
            <person name="Hagemann M."/>
            <person name="Harholt J."/>
            <person name="Dunand C."/>
            <person name="Zachgo S."/>
            <person name="Langdale J."/>
            <person name="Maumus F."/>
            <person name="Straeten D.V.D."/>
            <person name="Gould S.B."/>
            <person name="Rensing S.A."/>
        </authorList>
    </citation>
    <scope>NUCLEOTIDE SEQUENCE [LARGE SCALE GENOMIC DNA]</scope>
    <source>
        <strain evidence="2 3">S276</strain>
    </source>
</reference>
<sequence length="305" mass="34969">MQQHFEEERVRKENRLRRKQEKEEEIWREEQARAHEDEERAIREAKAKKKKDRLRCEAESRAELKKDLGMQLVMQVSEMEEKFVQRMKRALAELQKLPSGKGKGVKQFSDTDVSGSGSEASVMQELSERTTCLVISEKWMRGPDKVVGDNPTIQSSAKRTPRQRRKQATFAGRMTRARAKVVKSPGSVKRTTPVRTPLSAAKRQVLSLTPGLATPNAKGSLARYKYRILAMMGLKQLDANELQRICRDEGIPYDGKIDVIFDIADHRTYLHFGEEQAPLKPIETIRIEDSETTKSPEDQEDDVAY</sequence>
<feature type="compositionally biased region" description="Basic and acidic residues" evidence="1">
    <location>
        <begin position="28"/>
        <end position="45"/>
    </location>
</feature>
<feature type="region of interest" description="Disordered" evidence="1">
    <location>
        <begin position="1"/>
        <end position="53"/>
    </location>
</feature>
<dbReference type="Gramene" id="GBG73621">
    <property type="protein sequence ID" value="GBG73621"/>
    <property type="gene ID" value="CBR_g16964"/>
</dbReference>